<evidence type="ECO:0000313" key="3">
    <source>
        <dbReference type="Proteomes" id="UP001151699"/>
    </source>
</evidence>
<gene>
    <name evidence="2" type="ORF">Bhyg_13439</name>
</gene>
<proteinExistence type="predicted"/>
<comment type="caution">
    <text evidence="2">The sequence shown here is derived from an EMBL/GenBank/DDBJ whole genome shotgun (WGS) entry which is preliminary data.</text>
</comment>
<reference evidence="2" key="1">
    <citation type="submission" date="2022-07" db="EMBL/GenBank/DDBJ databases">
        <authorList>
            <person name="Trinca V."/>
            <person name="Uliana J.V.C."/>
            <person name="Torres T.T."/>
            <person name="Ward R.J."/>
            <person name="Monesi N."/>
        </authorList>
    </citation>
    <scope>NUCLEOTIDE SEQUENCE</scope>
    <source>
        <strain evidence="2">HSMRA1968</strain>
        <tissue evidence="2">Whole embryos</tissue>
    </source>
</reference>
<feature type="compositionally biased region" description="Low complexity" evidence="1">
    <location>
        <begin position="115"/>
        <end position="126"/>
    </location>
</feature>
<dbReference type="EMBL" id="WJQU01000004">
    <property type="protein sequence ID" value="KAJ6634858.1"/>
    <property type="molecule type" value="Genomic_DNA"/>
</dbReference>
<name>A0A9Q0RWG8_9DIPT</name>
<accession>A0A9Q0RWG8</accession>
<dbReference type="Proteomes" id="UP001151699">
    <property type="component" value="Chromosome C"/>
</dbReference>
<feature type="region of interest" description="Disordered" evidence="1">
    <location>
        <begin position="94"/>
        <end position="129"/>
    </location>
</feature>
<organism evidence="2 3">
    <name type="scientific">Pseudolycoriella hygida</name>
    <dbReference type="NCBI Taxonomy" id="35572"/>
    <lineage>
        <taxon>Eukaryota</taxon>
        <taxon>Metazoa</taxon>
        <taxon>Ecdysozoa</taxon>
        <taxon>Arthropoda</taxon>
        <taxon>Hexapoda</taxon>
        <taxon>Insecta</taxon>
        <taxon>Pterygota</taxon>
        <taxon>Neoptera</taxon>
        <taxon>Endopterygota</taxon>
        <taxon>Diptera</taxon>
        <taxon>Nematocera</taxon>
        <taxon>Sciaroidea</taxon>
        <taxon>Sciaridae</taxon>
        <taxon>Pseudolycoriella</taxon>
    </lineage>
</organism>
<dbReference type="AlphaFoldDB" id="A0A9Q0RWG8"/>
<dbReference type="OrthoDB" id="2016582at2759"/>
<evidence type="ECO:0000313" key="2">
    <source>
        <dbReference type="EMBL" id="KAJ6634858.1"/>
    </source>
</evidence>
<protein>
    <submittedName>
        <fullName evidence="2">Uncharacterized protein</fullName>
    </submittedName>
</protein>
<keyword evidence="3" id="KW-1185">Reference proteome</keyword>
<sequence>MQSETEAIRYGCDICTPHDCSCGKSGVNSDGIHGLSCQRSAGRFARHCELNTILKLALSSAQIPSRLEPPGLNHDNNEKTDGVTLIPWSKGRMDRRKLHKANGQATGKNKENAARTRANNRAAQQDNNRDLDIIPEVARASKVERLERDKKRKRAEMSKRKPFVTDVKRGVFLDSTNYIELNKKRRMRLKNLKPAPVQLDQSKVFPASDTQAENVNENMPTVPNVTSVLNTTFVIADAEKKFPSASAITKVVFNTEVTFGTVGIFSLTYI</sequence>
<evidence type="ECO:0000256" key="1">
    <source>
        <dbReference type="SAM" id="MobiDB-lite"/>
    </source>
</evidence>